<proteinExistence type="predicted"/>
<name>A0A8X8GAI7_ACIFI</name>
<comment type="caution">
    <text evidence="1">The sequence shown here is derived from an EMBL/GenBank/DDBJ whole genome shotgun (WGS) entry which is preliminary data.</text>
</comment>
<protein>
    <submittedName>
        <fullName evidence="1">Uncharacterized protein</fullName>
    </submittedName>
</protein>
<evidence type="ECO:0000313" key="2">
    <source>
        <dbReference type="Proteomes" id="UP000887300"/>
    </source>
</evidence>
<sequence>MDILNTSSIDIVARDAIGIYRISQSAFPVVYDMRNQQKNEGYCYTDLGAPLVLATGPTPYNAKEHIHYAIYNIYRLHTVTRLYHGTTIKNAKRMMYCGFRPAKKRSDKTNGFFAVEHGLRYGGIDKEPAISHAHGGALVDVRYDGMVAKTSLTCNGTAIRQILTSMNKFCRALEYQELGKSIVWAENATVFPMSWRPFQ</sequence>
<accession>A0A8X8GAI7</accession>
<dbReference type="Proteomes" id="UP000887300">
    <property type="component" value="Unassembled WGS sequence"/>
</dbReference>
<organism evidence="1 2">
    <name type="scientific">Acidithiobacillus ferridurans</name>
    <dbReference type="NCBI Taxonomy" id="1232575"/>
    <lineage>
        <taxon>Bacteria</taxon>
        <taxon>Pseudomonadati</taxon>
        <taxon>Pseudomonadota</taxon>
        <taxon>Acidithiobacillia</taxon>
        <taxon>Acidithiobacillales</taxon>
        <taxon>Acidithiobacillaceae</taxon>
        <taxon>Acidithiobacillus</taxon>
    </lineage>
</organism>
<reference evidence="1" key="1">
    <citation type="journal article" date="2021" name="ISME J.">
        <title>Genomic evolution of the class Acidithiobacillia: deep-branching Proteobacteria living in extreme acidic conditions.</title>
        <authorList>
            <person name="Moya-Beltran A."/>
            <person name="Beard S."/>
            <person name="Rojas-Villalobos C."/>
            <person name="Issotta F."/>
            <person name="Gallardo Y."/>
            <person name="Ulloa R."/>
            <person name="Giaveno A."/>
            <person name="Degli Esposti M."/>
            <person name="Johnson D.B."/>
            <person name="Quatrini R."/>
        </authorList>
    </citation>
    <scope>NUCLEOTIDE SEQUENCE</scope>
    <source>
        <strain evidence="1">DSM 583</strain>
    </source>
</reference>
<evidence type="ECO:0000313" key="1">
    <source>
        <dbReference type="EMBL" id="MBU2722824.1"/>
    </source>
</evidence>
<gene>
    <name evidence="1" type="ORF">HF568_06300</name>
</gene>
<dbReference type="EMBL" id="JABBHS010000191">
    <property type="protein sequence ID" value="MBU2722824.1"/>
    <property type="molecule type" value="Genomic_DNA"/>
</dbReference>
<dbReference type="AlphaFoldDB" id="A0A8X8GAI7"/>